<reference evidence="1 2" key="1">
    <citation type="submission" date="2015-09" db="EMBL/GenBank/DDBJ databases">
        <title>Bacillus cereus food isolates.</title>
        <authorList>
            <person name="Boekhorst J."/>
        </authorList>
    </citation>
    <scope>NUCLEOTIDE SEQUENCE [LARGE SCALE GENOMIC DNA]</scope>
    <source>
        <strain evidence="1 2">B4088</strain>
    </source>
</reference>
<accession>A0A164QTB4</accession>
<sequence>MRVLVNGPTRLIEQDKTEIFQNILDILERGNEISLFLKSTFEIEVLRLLLTYMKEHDSSIFTRVNLYTLYPLEQLPSKYQTLINFATQNGASWSNFNYKRDDSKPNAIDRKSLTGFWRQIVQNSQLVLVFLDDKEYHQLIPLDIAMELKIEAVKLFLFREGKGLHQGDLKSRTEVFRIS</sequence>
<comment type="caution">
    <text evidence="1">The sequence shown here is derived from an EMBL/GenBank/DDBJ whole genome shotgun (WGS) entry which is preliminary data.</text>
</comment>
<evidence type="ECO:0000313" key="1">
    <source>
        <dbReference type="EMBL" id="KZD72157.1"/>
    </source>
</evidence>
<gene>
    <name evidence="1" type="ORF">B4088_0618</name>
</gene>
<dbReference type="AlphaFoldDB" id="A0A164QTB4"/>
<organism evidence="1 2">
    <name type="scientific">Bacillus cereus</name>
    <dbReference type="NCBI Taxonomy" id="1396"/>
    <lineage>
        <taxon>Bacteria</taxon>
        <taxon>Bacillati</taxon>
        <taxon>Bacillota</taxon>
        <taxon>Bacilli</taxon>
        <taxon>Bacillales</taxon>
        <taxon>Bacillaceae</taxon>
        <taxon>Bacillus</taxon>
        <taxon>Bacillus cereus group</taxon>
    </lineage>
</organism>
<evidence type="ECO:0000313" key="2">
    <source>
        <dbReference type="Proteomes" id="UP000076482"/>
    </source>
</evidence>
<proteinExistence type="predicted"/>
<protein>
    <submittedName>
        <fullName evidence="1">Uncharacterized protein</fullName>
    </submittedName>
</protein>
<dbReference type="RefSeq" id="WP_153038995.1">
    <property type="nucleotide sequence ID" value="NZ_LJKE01000015.1"/>
</dbReference>
<dbReference type="PATRIC" id="fig|1396.535.peg.4371"/>
<dbReference type="Proteomes" id="UP000076482">
    <property type="component" value="Unassembled WGS sequence"/>
</dbReference>
<dbReference type="EMBL" id="LJKE01000015">
    <property type="protein sequence ID" value="KZD72157.1"/>
    <property type="molecule type" value="Genomic_DNA"/>
</dbReference>
<name>A0A164QTB4_BACCE</name>